<dbReference type="SUPFAM" id="SSF55979">
    <property type="entry name" value="DNA clamp"/>
    <property type="match status" value="1"/>
</dbReference>
<dbReference type="RefSeq" id="WP_097105748.1">
    <property type="nucleotide sequence ID" value="NZ_OCMU01000001.1"/>
</dbReference>
<name>A0A286ABV0_9PROT</name>
<evidence type="ECO:0000313" key="1">
    <source>
        <dbReference type="EMBL" id="SOD19365.1"/>
    </source>
</evidence>
<dbReference type="EMBL" id="OCMU01000001">
    <property type="protein sequence ID" value="SOD19365.1"/>
    <property type="molecule type" value="Genomic_DNA"/>
</dbReference>
<protein>
    <submittedName>
        <fullName evidence="1">Uncharacterized protein</fullName>
    </submittedName>
</protein>
<sequence>MKVNPKTIQALSLIVPKKDIRYYLMNINFELQLDKTILTATNGHVLLTVCINEPNEKVDSFKIPPESFPKSTVDYEVTRGDDGKVYVTNGLVKSEVPQDDGRYPDYRRAIPSQPAKNIEHKSYDPEYLMLFKKASKLLGGTHYPIVHPNDIVDIGLSNVVGVQMPLRYESVKSGDVPVIDVSPAWLEIPQKQPEQSIDNFEQKAA</sequence>
<dbReference type="Proteomes" id="UP000219335">
    <property type="component" value="Unassembled WGS sequence"/>
</dbReference>
<accession>A0A286ABV0</accession>
<gene>
    <name evidence="1" type="ORF">SAMN06297164_2348</name>
</gene>
<organism evidence="1 2">
    <name type="scientific">Nitrosomonas ureae</name>
    <dbReference type="NCBI Taxonomy" id="44577"/>
    <lineage>
        <taxon>Bacteria</taxon>
        <taxon>Pseudomonadati</taxon>
        <taxon>Pseudomonadota</taxon>
        <taxon>Betaproteobacteria</taxon>
        <taxon>Nitrosomonadales</taxon>
        <taxon>Nitrosomonadaceae</taxon>
        <taxon>Nitrosomonas</taxon>
    </lineage>
</organism>
<dbReference type="InterPro" id="IPR046938">
    <property type="entry name" value="DNA_clamp_sf"/>
</dbReference>
<reference evidence="1 2" key="1">
    <citation type="submission" date="2017-09" db="EMBL/GenBank/DDBJ databases">
        <authorList>
            <person name="Ehlers B."/>
            <person name="Leendertz F.H."/>
        </authorList>
    </citation>
    <scope>NUCLEOTIDE SEQUENCE [LARGE SCALE GENOMIC DNA]</scope>
    <source>
        <strain evidence="1 2">Nm42</strain>
    </source>
</reference>
<dbReference type="Gene3D" id="3.10.150.10">
    <property type="entry name" value="DNA Polymerase III, subunit A, domain 2"/>
    <property type="match status" value="1"/>
</dbReference>
<evidence type="ECO:0000313" key="2">
    <source>
        <dbReference type="Proteomes" id="UP000219335"/>
    </source>
</evidence>
<dbReference type="AlphaFoldDB" id="A0A286ABV0"/>
<proteinExistence type="predicted"/>